<organism evidence="2 3">
    <name type="scientific">Phytoactinopolyspora halotolerans</name>
    <dbReference type="NCBI Taxonomy" id="1981512"/>
    <lineage>
        <taxon>Bacteria</taxon>
        <taxon>Bacillati</taxon>
        <taxon>Actinomycetota</taxon>
        <taxon>Actinomycetes</taxon>
        <taxon>Jiangellales</taxon>
        <taxon>Jiangellaceae</taxon>
        <taxon>Phytoactinopolyspora</taxon>
    </lineage>
</organism>
<keyword evidence="3" id="KW-1185">Reference proteome</keyword>
<dbReference type="AlphaFoldDB" id="A0A6L9S7E0"/>
<accession>A0A6L9S7E0</accession>
<dbReference type="InterPro" id="IPR037523">
    <property type="entry name" value="VOC_core"/>
</dbReference>
<evidence type="ECO:0000313" key="3">
    <source>
        <dbReference type="Proteomes" id="UP000475214"/>
    </source>
</evidence>
<dbReference type="RefSeq" id="WP_163738126.1">
    <property type="nucleotide sequence ID" value="NZ_JAAGOA010000008.1"/>
</dbReference>
<protein>
    <submittedName>
        <fullName evidence="2">Bleomycin resistance protein</fullName>
    </submittedName>
</protein>
<dbReference type="InterPro" id="IPR029068">
    <property type="entry name" value="Glyas_Bleomycin-R_OHBP_Dase"/>
</dbReference>
<dbReference type="Proteomes" id="UP000475214">
    <property type="component" value="Unassembled WGS sequence"/>
</dbReference>
<reference evidence="2 3" key="1">
    <citation type="submission" date="2020-02" db="EMBL/GenBank/DDBJ databases">
        <authorList>
            <person name="Li X.-J."/>
            <person name="Han X.-M."/>
        </authorList>
    </citation>
    <scope>NUCLEOTIDE SEQUENCE [LARGE SCALE GENOMIC DNA]</scope>
    <source>
        <strain evidence="2 3">CCTCC AB 2017055</strain>
    </source>
</reference>
<comment type="caution">
    <text evidence="2">The sequence shown here is derived from an EMBL/GenBank/DDBJ whole genome shotgun (WGS) entry which is preliminary data.</text>
</comment>
<dbReference type="Gene3D" id="3.10.180.10">
    <property type="entry name" value="2,3-Dihydroxybiphenyl 1,2-Dioxygenase, domain 1"/>
    <property type="match status" value="1"/>
</dbReference>
<dbReference type="PROSITE" id="PS51819">
    <property type="entry name" value="VOC"/>
    <property type="match status" value="1"/>
</dbReference>
<proteinExistence type="predicted"/>
<evidence type="ECO:0000313" key="2">
    <source>
        <dbReference type="EMBL" id="NEE01096.1"/>
    </source>
</evidence>
<feature type="domain" description="VOC" evidence="1">
    <location>
        <begin position="9"/>
        <end position="114"/>
    </location>
</feature>
<sequence>MKDAAFIRKIDCVRIPVPDLDQGLDFYCSRLGHELIWRTATQAGLRFPESDAELVLQTEHPEHEIDLLVESVDQALEHIEAAGGSCVSDPIEIPVGRVAVVHDPFGNPFVLIELSKGRYTTDTQGNVTGVET</sequence>
<dbReference type="InterPro" id="IPR004360">
    <property type="entry name" value="Glyas_Fos-R_dOase_dom"/>
</dbReference>
<name>A0A6L9S7E0_9ACTN</name>
<gene>
    <name evidence="2" type="ORF">G1H10_13050</name>
</gene>
<dbReference type="Pfam" id="PF00903">
    <property type="entry name" value="Glyoxalase"/>
    <property type="match status" value="1"/>
</dbReference>
<dbReference type="SUPFAM" id="SSF54593">
    <property type="entry name" value="Glyoxalase/Bleomycin resistance protein/Dihydroxybiphenyl dioxygenase"/>
    <property type="match status" value="1"/>
</dbReference>
<dbReference type="EMBL" id="JAAGOA010000008">
    <property type="protein sequence ID" value="NEE01096.1"/>
    <property type="molecule type" value="Genomic_DNA"/>
</dbReference>
<evidence type="ECO:0000259" key="1">
    <source>
        <dbReference type="PROSITE" id="PS51819"/>
    </source>
</evidence>